<feature type="region of interest" description="Disordered" evidence="1">
    <location>
        <begin position="213"/>
        <end position="468"/>
    </location>
</feature>
<evidence type="ECO:0000313" key="4">
    <source>
        <dbReference type="Proteomes" id="UP000007110"/>
    </source>
</evidence>
<dbReference type="SMART" id="SM00443">
    <property type="entry name" value="G_patch"/>
    <property type="match status" value="1"/>
</dbReference>
<evidence type="ECO:0000256" key="1">
    <source>
        <dbReference type="SAM" id="MobiDB-lite"/>
    </source>
</evidence>
<evidence type="ECO:0000259" key="2">
    <source>
        <dbReference type="PROSITE" id="PS50174"/>
    </source>
</evidence>
<reference evidence="4" key="1">
    <citation type="submission" date="2015-02" db="EMBL/GenBank/DDBJ databases">
        <title>Genome sequencing for Strongylocentrotus purpuratus.</title>
        <authorList>
            <person name="Murali S."/>
            <person name="Liu Y."/>
            <person name="Vee V."/>
            <person name="English A."/>
            <person name="Wang M."/>
            <person name="Skinner E."/>
            <person name="Han Y."/>
            <person name="Muzny D.M."/>
            <person name="Worley K.C."/>
            <person name="Gibbs R.A."/>
        </authorList>
    </citation>
    <scope>NUCLEOTIDE SEQUENCE</scope>
</reference>
<dbReference type="Proteomes" id="UP000007110">
    <property type="component" value="Unassembled WGS sequence"/>
</dbReference>
<accession>A0A7M7PH60</accession>
<dbReference type="KEGG" id="spu:591382"/>
<feature type="compositionally biased region" description="Acidic residues" evidence="1">
    <location>
        <begin position="263"/>
        <end position="284"/>
    </location>
</feature>
<organism evidence="3 4">
    <name type="scientific">Strongylocentrotus purpuratus</name>
    <name type="common">Purple sea urchin</name>
    <dbReference type="NCBI Taxonomy" id="7668"/>
    <lineage>
        <taxon>Eukaryota</taxon>
        <taxon>Metazoa</taxon>
        <taxon>Echinodermata</taxon>
        <taxon>Eleutherozoa</taxon>
        <taxon>Echinozoa</taxon>
        <taxon>Echinoidea</taxon>
        <taxon>Euechinoidea</taxon>
        <taxon>Echinacea</taxon>
        <taxon>Camarodonta</taxon>
        <taxon>Echinidea</taxon>
        <taxon>Strongylocentrotidae</taxon>
        <taxon>Strongylocentrotus</taxon>
    </lineage>
</organism>
<dbReference type="InterPro" id="IPR000467">
    <property type="entry name" value="G_patch_dom"/>
</dbReference>
<feature type="compositionally biased region" description="Basic residues" evidence="1">
    <location>
        <begin position="289"/>
        <end position="304"/>
    </location>
</feature>
<dbReference type="PROSITE" id="PS50174">
    <property type="entry name" value="G_PATCH"/>
    <property type="match status" value="1"/>
</dbReference>
<dbReference type="OMA" id="SKFCADQ"/>
<feature type="compositionally biased region" description="Basic residues" evidence="1">
    <location>
        <begin position="128"/>
        <end position="140"/>
    </location>
</feature>
<feature type="compositionally biased region" description="Acidic residues" evidence="1">
    <location>
        <begin position="176"/>
        <end position="186"/>
    </location>
</feature>
<feature type="compositionally biased region" description="Polar residues" evidence="1">
    <location>
        <begin position="161"/>
        <end position="174"/>
    </location>
</feature>
<reference evidence="3" key="2">
    <citation type="submission" date="2021-01" db="UniProtKB">
        <authorList>
            <consortium name="EnsemblMetazoa"/>
        </authorList>
    </citation>
    <scope>IDENTIFICATION</scope>
</reference>
<name>A0A7M7PH60_STRPU</name>
<feature type="compositionally biased region" description="Basic and acidic residues" evidence="1">
    <location>
        <begin position="397"/>
        <end position="406"/>
    </location>
</feature>
<dbReference type="EnsemblMetazoa" id="XM_030993386">
    <property type="protein sequence ID" value="XP_030849246"/>
    <property type="gene ID" value="LOC591382"/>
</dbReference>
<dbReference type="InterPro" id="IPR050656">
    <property type="entry name" value="PINX1"/>
</dbReference>
<feature type="compositionally biased region" description="Basic and acidic residues" evidence="1">
    <location>
        <begin position="219"/>
        <end position="231"/>
    </location>
</feature>
<dbReference type="GeneID" id="591382"/>
<dbReference type="GO" id="GO:0005730">
    <property type="term" value="C:nucleolus"/>
    <property type="evidence" value="ECO:0000318"/>
    <property type="project" value="GO_Central"/>
</dbReference>
<dbReference type="AlphaFoldDB" id="A0A7M7PH60"/>
<dbReference type="GO" id="GO:0003676">
    <property type="term" value="F:nucleic acid binding"/>
    <property type="evidence" value="ECO:0007669"/>
    <property type="project" value="InterPro"/>
</dbReference>
<feature type="compositionally biased region" description="Basic and acidic residues" evidence="1">
    <location>
        <begin position="346"/>
        <end position="363"/>
    </location>
</feature>
<protein>
    <recommendedName>
        <fullName evidence="2">G-patch domain-containing protein</fullName>
    </recommendedName>
</protein>
<feature type="compositionally biased region" description="Basic and acidic residues" evidence="1">
    <location>
        <begin position="116"/>
        <end position="127"/>
    </location>
</feature>
<dbReference type="PANTHER" id="PTHR23149">
    <property type="entry name" value="G PATCH DOMAIN CONTAINING PROTEIN"/>
    <property type="match status" value="1"/>
</dbReference>
<dbReference type="CTD" id="54984"/>
<proteinExistence type="predicted"/>
<dbReference type="OrthoDB" id="29523at2759"/>
<dbReference type="InParanoid" id="A0A7M7PH60"/>
<feature type="compositionally biased region" description="Polar residues" evidence="1">
    <location>
        <begin position="106"/>
        <end position="115"/>
    </location>
</feature>
<feature type="compositionally biased region" description="Basic residues" evidence="1">
    <location>
        <begin position="364"/>
        <end position="378"/>
    </location>
</feature>
<dbReference type="GO" id="GO:0010521">
    <property type="term" value="F:telomerase inhibitor activity"/>
    <property type="evidence" value="ECO:0000318"/>
    <property type="project" value="GO_Central"/>
</dbReference>
<feature type="region of interest" description="Disordered" evidence="1">
    <location>
        <begin position="106"/>
        <end position="191"/>
    </location>
</feature>
<dbReference type="RefSeq" id="XP_030849246.1">
    <property type="nucleotide sequence ID" value="XM_030993386.1"/>
</dbReference>
<sequence length="468" mass="52859">MFYLHVIRPSTCTNKMAMLAEPRRRQKLSFDPRNKAWTEDSTKYGQKLMEKMGWSKGKGLGVKEDGTVSHVKVSLKNNNLGIGCKVSQEDNWIAHQDDFNDLLSTLNEGRTPSTSNDREALSLEERSKKSRSRVHYKKFTRGKDMSQYGEEGMNSILGRRLTSSAPVTPQTQSVENSDEDESEEKEELTHGVVTFKGTCSVGDYFAQKMSAFKRGRQTRVSESHSDTELEAPRCGFGFRQSTEQGQRSDVEGAAGPSGLLDGGNEDGGNEGEEEEQEMESEEGPDGVRSRNKKKKKRKKKKARSAGRDSDEENEEQIEVRGESDIEEDEGIDLGRKKKKNKKKKRLVDESKSESASEHNENGDKKKKKKTKKSKKDKNRHLETPGCSHDDDDTAENSEERSSGETSKRKRDSSEEGLEEERAETSSGKKKRKKSSREDDVENGEAPSTSAKKKRKRNIRYDAYFQGDR</sequence>
<dbReference type="Pfam" id="PF01585">
    <property type="entry name" value="G-patch"/>
    <property type="match status" value="1"/>
</dbReference>
<feature type="compositionally biased region" description="Basic residues" evidence="1">
    <location>
        <begin position="335"/>
        <end position="345"/>
    </location>
</feature>
<dbReference type="PANTHER" id="PTHR23149:SF27">
    <property type="entry name" value="PIN2_TERF1-INTERACTING TELOMERASE INHIBITOR 1"/>
    <property type="match status" value="1"/>
</dbReference>
<feature type="domain" description="G-patch" evidence="2">
    <location>
        <begin position="41"/>
        <end position="87"/>
    </location>
</feature>
<keyword evidence="4" id="KW-1185">Reference proteome</keyword>
<evidence type="ECO:0000313" key="3">
    <source>
        <dbReference type="EnsemblMetazoa" id="XP_030849246"/>
    </source>
</evidence>